<dbReference type="PANTHER" id="PTHR23082">
    <property type="entry name" value="TRANSCRIPTION INITIATION FACTOR IIIC TFIIIC , POLYPEPTIDE 3-RELATED"/>
    <property type="match status" value="1"/>
</dbReference>
<accession>A0ABM8BGS9</accession>
<reference evidence="1 2" key="1">
    <citation type="journal article" date="2023" name="Microbiol. Spectr.">
        <title>Symbiosis of Carpenter Bees with Uncharacterized Lactic Acid Bacteria Showing NAD Auxotrophy.</title>
        <authorList>
            <person name="Kawasaki S."/>
            <person name="Ozawa K."/>
            <person name="Mori T."/>
            <person name="Yamamoto A."/>
            <person name="Ito M."/>
            <person name="Ohkuma M."/>
            <person name="Sakamoto M."/>
            <person name="Matsutani M."/>
        </authorList>
    </citation>
    <scope>NUCLEOTIDE SEQUENCE [LARGE SCALE GENOMIC DNA]</scope>
    <source>
        <strain evidence="1 2">Kim32-2</strain>
    </source>
</reference>
<sequence>MSYSEQLLDSIEQQDFSQENILLQQALDNDEPEILASLAENLTGLGFTNLAKEVYRSLIARFPQEDLFKIYLAEILLNDGKEDDALSLLYDIPEGSAAYLDALLVQADYYQTNGLLETAYSKLREAVKIAPDEDVVKFGLAELDYLTGHYERALDRYQDLLTRQEMFGEVKLSDRLFQTLAKLGRYEEASQIIDQNSGNLLDIDVKYQAALVMLAVKKSDQAIKYLNEVIDQSPDYANAYRLLVAAYEQQGDQAQILRSAQAGLAYNELDPVLYEEGARAAVRLGNFVTAEDLLKKGLKFMPDDHELRLQLSNLYVREKKNQENIALFSKLSDDELEPPVHWNLALSYQALGQRKQAKSEFLLAYPEFQQNADFLKQIIRFFINEANSTDIVRQLLAQYLKLAPTDTEMQDLANNL</sequence>
<dbReference type="Pfam" id="PF13432">
    <property type="entry name" value="TPR_16"/>
    <property type="match status" value="2"/>
</dbReference>
<name>A0ABM8BGS9_9LACO</name>
<dbReference type="RefSeq" id="WP_317638165.1">
    <property type="nucleotide sequence ID" value="NZ_AP026803.1"/>
</dbReference>
<dbReference type="InterPro" id="IPR039340">
    <property type="entry name" value="Tfc4/TFIIIC-102/Sfc4"/>
</dbReference>
<dbReference type="PANTHER" id="PTHR23082:SF0">
    <property type="entry name" value="GENERAL TRANSCRIPTION FACTOR 3C POLYPEPTIDE 3"/>
    <property type="match status" value="1"/>
</dbReference>
<evidence type="ECO:0000313" key="2">
    <source>
        <dbReference type="Proteomes" id="UP001321741"/>
    </source>
</evidence>
<gene>
    <name evidence="1" type="ORF">KIM322_07300</name>
</gene>
<dbReference type="SUPFAM" id="SSF48452">
    <property type="entry name" value="TPR-like"/>
    <property type="match status" value="2"/>
</dbReference>
<dbReference type="InterPro" id="IPR011990">
    <property type="entry name" value="TPR-like_helical_dom_sf"/>
</dbReference>
<protein>
    <submittedName>
        <fullName evidence="1">Peptide-binding protein</fullName>
    </submittedName>
</protein>
<dbReference type="InterPro" id="IPR019734">
    <property type="entry name" value="TPR_rpt"/>
</dbReference>
<dbReference type="Gene3D" id="1.25.40.10">
    <property type="entry name" value="Tetratricopeptide repeat domain"/>
    <property type="match status" value="2"/>
</dbReference>
<dbReference type="EMBL" id="AP026803">
    <property type="protein sequence ID" value="BDR60469.1"/>
    <property type="molecule type" value="Genomic_DNA"/>
</dbReference>
<organism evidence="1 2">
    <name type="scientific">Lactobacillus xylocopicola</name>
    <dbReference type="NCBI Taxonomy" id="2976676"/>
    <lineage>
        <taxon>Bacteria</taxon>
        <taxon>Bacillati</taxon>
        <taxon>Bacillota</taxon>
        <taxon>Bacilli</taxon>
        <taxon>Lactobacillales</taxon>
        <taxon>Lactobacillaceae</taxon>
        <taxon>Lactobacillus</taxon>
    </lineage>
</organism>
<dbReference type="SMART" id="SM00028">
    <property type="entry name" value="TPR"/>
    <property type="match status" value="4"/>
</dbReference>
<proteinExistence type="predicted"/>
<keyword evidence="2" id="KW-1185">Reference proteome</keyword>
<evidence type="ECO:0000313" key="1">
    <source>
        <dbReference type="EMBL" id="BDR60469.1"/>
    </source>
</evidence>
<dbReference type="Proteomes" id="UP001321741">
    <property type="component" value="Chromosome"/>
</dbReference>